<comment type="caution">
    <text evidence="1">The sequence shown here is derived from an EMBL/GenBank/DDBJ whole genome shotgun (WGS) entry which is preliminary data.</text>
</comment>
<gene>
    <name evidence="1" type="ORF">QUV96_10515</name>
</gene>
<dbReference type="RefSeq" id="WP_289608488.1">
    <property type="nucleotide sequence ID" value="NZ_JAUDCG010000067.1"/>
</dbReference>
<keyword evidence="2" id="KW-1185">Reference proteome</keyword>
<sequence length="68" mass="7697">MNKKIKLTPKDVLYISDVLNQLGSYSAELSEDLDDVKDKALKTSMHSICEGFSEQFNVFKNILKEASK</sequence>
<organism evidence="1 2">
    <name type="scientific">Amedibacillus dolichus</name>
    <dbReference type="NCBI Taxonomy" id="31971"/>
    <lineage>
        <taxon>Bacteria</taxon>
        <taxon>Bacillati</taxon>
        <taxon>Bacillota</taxon>
        <taxon>Erysipelotrichia</taxon>
        <taxon>Erysipelotrichales</taxon>
        <taxon>Erysipelotrichaceae</taxon>
        <taxon>Amedibacillus</taxon>
    </lineage>
</organism>
<evidence type="ECO:0000313" key="1">
    <source>
        <dbReference type="EMBL" id="MDM8158061.1"/>
    </source>
</evidence>
<dbReference type="EMBL" id="JAUDCG010000067">
    <property type="protein sequence ID" value="MDM8158061.1"/>
    <property type="molecule type" value="Genomic_DNA"/>
</dbReference>
<protein>
    <submittedName>
        <fullName evidence="1">Uncharacterized protein</fullName>
    </submittedName>
</protein>
<reference evidence="1 2" key="2">
    <citation type="submission" date="2023-06" db="EMBL/GenBank/DDBJ databases">
        <title>Identification and characterization of horizontal gene transfer across gut microbiota members of farm animals based on homology search.</title>
        <authorList>
            <person name="Schwarzerova J."/>
            <person name="Nykrynova M."/>
            <person name="Jureckova K."/>
            <person name="Cejkova D."/>
            <person name="Rychlik I."/>
        </authorList>
    </citation>
    <scope>NUCLEOTIDE SEQUENCE [LARGE SCALE GENOMIC DNA]</scope>
    <source>
        <strain evidence="1 2">ET39</strain>
    </source>
</reference>
<accession>A0ABT7UEJ8</accession>
<proteinExistence type="predicted"/>
<dbReference type="Proteomes" id="UP001529340">
    <property type="component" value="Unassembled WGS sequence"/>
</dbReference>
<reference evidence="1 2" key="3">
    <citation type="submission" date="2023-06" db="EMBL/GenBank/DDBJ databases">
        <authorList>
            <person name="Zeman M."/>
            <person name="Kubasova T."/>
            <person name="Jahodarova E."/>
            <person name="Nykrynova M."/>
            <person name="Rychlik I."/>
        </authorList>
    </citation>
    <scope>NUCLEOTIDE SEQUENCE [LARGE SCALE GENOMIC DNA]</scope>
    <source>
        <strain evidence="1 2">ET39</strain>
    </source>
</reference>
<reference evidence="2" key="1">
    <citation type="submission" date="2023-06" db="EMBL/GenBank/DDBJ databases">
        <title>Identification and characterization of horizontal gene transfer across gut microbiota members of farm animals based on homology search.</title>
        <authorList>
            <person name="Zeman M."/>
            <person name="Kubasova T."/>
            <person name="Jahodarova E."/>
            <person name="Nykrynova M."/>
            <person name="Rychlik I."/>
        </authorList>
    </citation>
    <scope>NUCLEOTIDE SEQUENCE [LARGE SCALE GENOMIC DNA]</scope>
    <source>
        <strain evidence="2">ET39</strain>
    </source>
</reference>
<name>A0ABT7UEJ8_9FIRM</name>
<evidence type="ECO:0000313" key="2">
    <source>
        <dbReference type="Proteomes" id="UP001529340"/>
    </source>
</evidence>